<evidence type="ECO:0000313" key="2">
    <source>
        <dbReference type="Proteomes" id="UP000032142"/>
    </source>
</evidence>
<reference evidence="2" key="1">
    <citation type="submission" date="2014-09" db="EMBL/GenBank/DDBJ databases">
        <authorList>
            <person name="Mudge J."/>
            <person name="Ramaraj T."/>
            <person name="Lindquist I.E."/>
            <person name="Bharti A.K."/>
            <person name="Sundararajan A."/>
            <person name="Cameron C.T."/>
            <person name="Woodward J.E."/>
            <person name="May G.D."/>
            <person name="Brubaker C."/>
            <person name="Broadhvest J."/>
            <person name="Wilkins T.A."/>
        </authorList>
    </citation>
    <scope>NUCLEOTIDE SEQUENCE</scope>
    <source>
        <strain evidence="2">cv. AKA8401</strain>
    </source>
</reference>
<keyword evidence="2" id="KW-1185">Reference proteome</keyword>
<protein>
    <submittedName>
        <fullName evidence="1">Uncharacterized protein</fullName>
    </submittedName>
</protein>
<dbReference type="Proteomes" id="UP000032142">
    <property type="component" value="Unassembled WGS sequence"/>
</dbReference>
<sequence>MDHKQACKKRTQRFRDFHNRNNLQCICK</sequence>
<evidence type="ECO:0000313" key="1">
    <source>
        <dbReference type="EMBL" id="KHG20080.1"/>
    </source>
</evidence>
<name>A0A0B0P4V0_GOSAR</name>
<gene>
    <name evidence="1" type="ORF">F383_24514</name>
</gene>
<dbReference type="AlphaFoldDB" id="A0A0B0P4V0"/>
<accession>A0A0B0P4V0</accession>
<proteinExistence type="predicted"/>
<dbReference type="EMBL" id="KN414794">
    <property type="protein sequence ID" value="KHG20080.1"/>
    <property type="molecule type" value="Genomic_DNA"/>
</dbReference>
<organism evidence="1 2">
    <name type="scientific">Gossypium arboreum</name>
    <name type="common">Tree cotton</name>
    <name type="synonym">Gossypium nanking</name>
    <dbReference type="NCBI Taxonomy" id="29729"/>
    <lineage>
        <taxon>Eukaryota</taxon>
        <taxon>Viridiplantae</taxon>
        <taxon>Streptophyta</taxon>
        <taxon>Embryophyta</taxon>
        <taxon>Tracheophyta</taxon>
        <taxon>Spermatophyta</taxon>
        <taxon>Magnoliopsida</taxon>
        <taxon>eudicotyledons</taxon>
        <taxon>Gunneridae</taxon>
        <taxon>Pentapetalae</taxon>
        <taxon>rosids</taxon>
        <taxon>malvids</taxon>
        <taxon>Malvales</taxon>
        <taxon>Malvaceae</taxon>
        <taxon>Malvoideae</taxon>
        <taxon>Gossypium</taxon>
    </lineage>
</organism>